<sequence length="117" mass="13689">MTHICTCLGFVNRGIICRHFFQIMLCSDMALKKQDHTVIEKLQNILEESATTDEEDEEDEDNEEDEENEEHEEDDNDEAPFDLQNPQRKPKRGRPKSTKRIKSSTEVSKKKPKMSHL</sequence>
<dbReference type="AlphaFoldDB" id="A0A397TVG0"/>
<evidence type="ECO:0000313" key="3">
    <source>
        <dbReference type="Proteomes" id="UP000266673"/>
    </source>
</evidence>
<evidence type="ECO:0008006" key="4">
    <source>
        <dbReference type="Google" id="ProtNLM"/>
    </source>
</evidence>
<evidence type="ECO:0000256" key="1">
    <source>
        <dbReference type="SAM" id="MobiDB-lite"/>
    </source>
</evidence>
<dbReference type="STRING" id="44941.A0A397TVG0"/>
<dbReference type="EMBL" id="QKWP01003762">
    <property type="protein sequence ID" value="RIB00697.1"/>
    <property type="molecule type" value="Genomic_DNA"/>
</dbReference>
<evidence type="ECO:0000313" key="2">
    <source>
        <dbReference type="EMBL" id="RIB00697.1"/>
    </source>
</evidence>
<dbReference type="Proteomes" id="UP000266673">
    <property type="component" value="Unassembled WGS sequence"/>
</dbReference>
<organism evidence="2 3">
    <name type="scientific">Gigaspora rosea</name>
    <dbReference type="NCBI Taxonomy" id="44941"/>
    <lineage>
        <taxon>Eukaryota</taxon>
        <taxon>Fungi</taxon>
        <taxon>Fungi incertae sedis</taxon>
        <taxon>Mucoromycota</taxon>
        <taxon>Glomeromycotina</taxon>
        <taxon>Glomeromycetes</taxon>
        <taxon>Diversisporales</taxon>
        <taxon>Gigasporaceae</taxon>
        <taxon>Gigaspora</taxon>
    </lineage>
</organism>
<feature type="compositionally biased region" description="Basic residues" evidence="1">
    <location>
        <begin position="88"/>
        <end position="102"/>
    </location>
</feature>
<name>A0A397TVG0_9GLOM</name>
<gene>
    <name evidence="2" type="ORF">C2G38_2051456</name>
</gene>
<protein>
    <recommendedName>
        <fullName evidence="4">SWIM-type domain-containing protein</fullName>
    </recommendedName>
</protein>
<feature type="compositionally biased region" description="Acidic residues" evidence="1">
    <location>
        <begin position="50"/>
        <end position="80"/>
    </location>
</feature>
<proteinExistence type="predicted"/>
<reference evidence="2 3" key="1">
    <citation type="submission" date="2018-06" db="EMBL/GenBank/DDBJ databases">
        <title>Comparative genomics reveals the genomic features of Rhizophagus irregularis, R. cerebriforme, R. diaphanum and Gigaspora rosea, and their symbiotic lifestyle signature.</title>
        <authorList>
            <person name="Morin E."/>
            <person name="San Clemente H."/>
            <person name="Chen E.C.H."/>
            <person name="De La Providencia I."/>
            <person name="Hainaut M."/>
            <person name="Kuo A."/>
            <person name="Kohler A."/>
            <person name="Murat C."/>
            <person name="Tang N."/>
            <person name="Roy S."/>
            <person name="Loubradou J."/>
            <person name="Henrissat B."/>
            <person name="Grigoriev I.V."/>
            <person name="Corradi N."/>
            <person name="Roux C."/>
            <person name="Martin F.M."/>
        </authorList>
    </citation>
    <scope>NUCLEOTIDE SEQUENCE [LARGE SCALE GENOMIC DNA]</scope>
    <source>
        <strain evidence="2 3">DAOM 194757</strain>
    </source>
</reference>
<comment type="caution">
    <text evidence="2">The sequence shown here is derived from an EMBL/GenBank/DDBJ whole genome shotgun (WGS) entry which is preliminary data.</text>
</comment>
<accession>A0A397TVG0</accession>
<keyword evidence="3" id="KW-1185">Reference proteome</keyword>
<feature type="region of interest" description="Disordered" evidence="1">
    <location>
        <begin position="44"/>
        <end position="117"/>
    </location>
</feature>